<dbReference type="NCBIfam" id="TIGR00901">
    <property type="entry name" value="2A0125"/>
    <property type="match status" value="1"/>
</dbReference>
<feature type="transmembrane region" description="Helical" evidence="7">
    <location>
        <begin position="397"/>
        <end position="418"/>
    </location>
</feature>
<dbReference type="InterPro" id="IPR020846">
    <property type="entry name" value="MFS_dom"/>
</dbReference>
<accession>A0A8B2NMC2</accession>
<evidence type="ECO:0000256" key="3">
    <source>
        <dbReference type="ARBA" id="ARBA00022448"/>
    </source>
</evidence>
<comment type="caution">
    <text evidence="9">The sequence shown here is derived from an EMBL/GenBank/DDBJ whole genome shotgun (WGS) entry which is preliminary data.</text>
</comment>
<keyword evidence="4 7" id="KW-0812">Transmembrane</keyword>
<feature type="transmembrane region" description="Helical" evidence="7">
    <location>
        <begin position="95"/>
        <end position="115"/>
    </location>
</feature>
<comment type="similarity">
    <text evidence="2">Belongs to the major facilitator superfamily.</text>
</comment>
<feature type="transmembrane region" description="Helical" evidence="7">
    <location>
        <begin position="241"/>
        <end position="262"/>
    </location>
</feature>
<dbReference type="SUPFAM" id="SSF103473">
    <property type="entry name" value="MFS general substrate transporter"/>
    <property type="match status" value="1"/>
</dbReference>
<evidence type="ECO:0000256" key="5">
    <source>
        <dbReference type="ARBA" id="ARBA00022989"/>
    </source>
</evidence>
<dbReference type="InterPro" id="IPR011701">
    <property type="entry name" value="MFS"/>
</dbReference>
<dbReference type="Gene3D" id="1.20.1250.20">
    <property type="entry name" value="MFS general substrate transporter like domains"/>
    <property type="match status" value="1"/>
</dbReference>
<dbReference type="CDD" id="cd17486">
    <property type="entry name" value="MFS_AmpG_like"/>
    <property type="match status" value="1"/>
</dbReference>
<gene>
    <name evidence="9" type="ORF">DLJ53_16165</name>
</gene>
<proteinExistence type="inferred from homology"/>
<feature type="domain" description="Major facilitator superfamily (MFS) profile" evidence="8">
    <location>
        <begin position="22"/>
        <end position="422"/>
    </location>
</feature>
<dbReference type="EMBL" id="QHHQ01000003">
    <property type="protein sequence ID" value="RAI00777.1"/>
    <property type="molecule type" value="Genomic_DNA"/>
</dbReference>
<protein>
    <submittedName>
        <fullName evidence="9">MFS transporter</fullName>
    </submittedName>
</protein>
<organism evidence="9 10">
    <name type="scientific">Acuticoccus sediminis</name>
    <dbReference type="NCBI Taxonomy" id="2184697"/>
    <lineage>
        <taxon>Bacteria</taxon>
        <taxon>Pseudomonadati</taxon>
        <taxon>Pseudomonadota</taxon>
        <taxon>Alphaproteobacteria</taxon>
        <taxon>Hyphomicrobiales</taxon>
        <taxon>Amorphaceae</taxon>
        <taxon>Acuticoccus</taxon>
    </lineage>
</organism>
<evidence type="ECO:0000313" key="10">
    <source>
        <dbReference type="Proteomes" id="UP000249590"/>
    </source>
</evidence>
<feature type="transmembrane region" description="Helical" evidence="7">
    <location>
        <begin position="24"/>
        <end position="47"/>
    </location>
</feature>
<feature type="transmembrane region" description="Helical" evidence="7">
    <location>
        <begin position="370"/>
        <end position="391"/>
    </location>
</feature>
<evidence type="ECO:0000256" key="7">
    <source>
        <dbReference type="SAM" id="Phobius"/>
    </source>
</evidence>
<dbReference type="RefSeq" id="WP_111347169.1">
    <property type="nucleotide sequence ID" value="NZ_QHHQ01000003.1"/>
</dbReference>
<keyword evidence="3" id="KW-0813">Transport</keyword>
<evidence type="ECO:0000256" key="4">
    <source>
        <dbReference type="ARBA" id="ARBA00022692"/>
    </source>
</evidence>
<keyword evidence="10" id="KW-1185">Reference proteome</keyword>
<sequence length="433" mass="45750">MTDAETHRDGWRSALAVYTSRRQLVIFLMGFSSGLPLLLGFSTLSFWLREADVSLAAIGGLLTVATPYSLKFLWAPLLDHVRLPYVTGWLGLRRGWLLVVQLLLMVSIVVVGQAAPPEGLGFLAMAALVMAFLSATQDIVVDAYRIEILDESEQGAGAAMTQAGYRVGMLASGAGALALADFMTWDGVYAIMAGLILVGIAGTLIADEPLNRRPPPPDKPLAFLRHATLDPLKDFATRKGWVLILAFVLLYKYGDSVAGAMANPFYVDLGFSGVEIASVTKVFGVVMTMVGVFVGGALVARIGILPALAVGGVLQAATNLTFAWLATRGHDMTALAVAVGADNFTGGLGSAAFVAYLSSLCNLAFTATQYALLTSLMAFGRTMLAASSGWLAESLGWSGFFTATALFAIPALVLLWFLSRIYAPPVPKEAPAG</sequence>
<keyword evidence="5 7" id="KW-1133">Transmembrane helix</keyword>
<dbReference type="GO" id="GO:0016020">
    <property type="term" value="C:membrane"/>
    <property type="evidence" value="ECO:0007669"/>
    <property type="project" value="UniProtKB-SubCell"/>
</dbReference>
<feature type="transmembrane region" description="Helical" evidence="7">
    <location>
        <begin position="332"/>
        <end position="358"/>
    </location>
</feature>
<evidence type="ECO:0000313" key="9">
    <source>
        <dbReference type="EMBL" id="RAI00777.1"/>
    </source>
</evidence>
<evidence type="ECO:0000256" key="6">
    <source>
        <dbReference type="ARBA" id="ARBA00023136"/>
    </source>
</evidence>
<feature type="transmembrane region" description="Helical" evidence="7">
    <location>
        <begin position="53"/>
        <end position="74"/>
    </location>
</feature>
<dbReference type="GO" id="GO:0022857">
    <property type="term" value="F:transmembrane transporter activity"/>
    <property type="evidence" value="ECO:0007669"/>
    <property type="project" value="InterPro"/>
</dbReference>
<dbReference type="InterPro" id="IPR036259">
    <property type="entry name" value="MFS_trans_sf"/>
</dbReference>
<dbReference type="AlphaFoldDB" id="A0A8B2NMC2"/>
<keyword evidence="6 7" id="KW-0472">Membrane</keyword>
<dbReference type="PROSITE" id="PS50850">
    <property type="entry name" value="MFS"/>
    <property type="match status" value="1"/>
</dbReference>
<dbReference type="OrthoDB" id="9787815at2"/>
<dbReference type="PANTHER" id="PTHR12778:SF10">
    <property type="entry name" value="MAJOR FACILITATOR SUPERFAMILY DOMAIN-CONTAINING PROTEIN 3"/>
    <property type="match status" value="1"/>
</dbReference>
<evidence type="ECO:0000256" key="2">
    <source>
        <dbReference type="ARBA" id="ARBA00008335"/>
    </source>
</evidence>
<dbReference type="Proteomes" id="UP000249590">
    <property type="component" value="Unassembled WGS sequence"/>
</dbReference>
<feature type="transmembrane region" description="Helical" evidence="7">
    <location>
        <begin position="121"/>
        <end position="144"/>
    </location>
</feature>
<name>A0A8B2NMC2_9HYPH</name>
<evidence type="ECO:0000259" key="8">
    <source>
        <dbReference type="PROSITE" id="PS50850"/>
    </source>
</evidence>
<dbReference type="PANTHER" id="PTHR12778">
    <property type="entry name" value="SOLUTE CARRIER FAMILY 33 ACETYL-COA TRANSPORTER -RELATED"/>
    <property type="match status" value="1"/>
</dbReference>
<dbReference type="Pfam" id="PF07690">
    <property type="entry name" value="MFS_1"/>
    <property type="match status" value="1"/>
</dbReference>
<feature type="transmembrane region" description="Helical" evidence="7">
    <location>
        <begin position="307"/>
        <end position="326"/>
    </location>
</feature>
<comment type="subcellular location">
    <subcellularLocation>
        <location evidence="1">Membrane</location>
        <topology evidence="1">Multi-pass membrane protein</topology>
    </subcellularLocation>
</comment>
<evidence type="ECO:0000256" key="1">
    <source>
        <dbReference type="ARBA" id="ARBA00004141"/>
    </source>
</evidence>
<dbReference type="InterPro" id="IPR004752">
    <property type="entry name" value="AmpG_permease/AT-1"/>
</dbReference>
<reference evidence="9 10" key="1">
    <citation type="submission" date="2018-05" db="EMBL/GenBank/DDBJ databases">
        <title>Acuticoccus sediminis sp. nov., isolated from deep-sea sediment of Indian Ocean.</title>
        <authorList>
            <person name="Liu X."/>
            <person name="Lai Q."/>
            <person name="Du Y."/>
            <person name="Sun F."/>
            <person name="Zhang X."/>
            <person name="Wang S."/>
            <person name="Shao Z."/>
        </authorList>
    </citation>
    <scope>NUCLEOTIDE SEQUENCE [LARGE SCALE GENOMIC DNA]</scope>
    <source>
        <strain evidence="9 10">PTG4-2</strain>
    </source>
</reference>
<feature type="transmembrane region" description="Helical" evidence="7">
    <location>
        <begin position="188"/>
        <end position="206"/>
    </location>
</feature>
<feature type="transmembrane region" description="Helical" evidence="7">
    <location>
        <begin position="282"/>
        <end position="300"/>
    </location>
</feature>